<dbReference type="KEGG" id="nha:Nham_1248"/>
<protein>
    <recommendedName>
        <fullName evidence="4">Outer membrane protein beta-barrel domain-containing protein</fullName>
    </recommendedName>
</protein>
<feature type="chain" id="PRO_5004196255" description="Outer membrane protein beta-barrel domain-containing protein" evidence="1">
    <location>
        <begin position="26"/>
        <end position="198"/>
    </location>
</feature>
<evidence type="ECO:0000313" key="2">
    <source>
        <dbReference type="EMBL" id="ABE62075.1"/>
    </source>
</evidence>
<keyword evidence="3" id="KW-1185">Reference proteome</keyword>
<feature type="signal peptide" evidence="1">
    <location>
        <begin position="1"/>
        <end position="25"/>
    </location>
</feature>
<gene>
    <name evidence="2" type="ordered locus">Nham_1248</name>
</gene>
<evidence type="ECO:0008006" key="4">
    <source>
        <dbReference type="Google" id="ProtNLM"/>
    </source>
</evidence>
<dbReference type="eggNOG" id="ENOG5032MBF">
    <property type="taxonomic scope" value="Bacteria"/>
</dbReference>
<accession>Q1QNX2</accession>
<dbReference type="Proteomes" id="UP000001953">
    <property type="component" value="Chromosome"/>
</dbReference>
<proteinExistence type="predicted"/>
<dbReference type="EMBL" id="CP000319">
    <property type="protein sequence ID" value="ABE62075.1"/>
    <property type="molecule type" value="Genomic_DNA"/>
</dbReference>
<evidence type="ECO:0000256" key="1">
    <source>
        <dbReference type="SAM" id="SignalP"/>
    </source>
</evidence>
<name>Q1QNX2_NITHX</name>
<reference evidence="2 3" key="1">
    <citation type="submission" date="2006-03" db="EMBL/GenBank/DDBJ databases">
        <title>Complete sequence of chromosome of Nitrobacter hamburgensis X14.</title>
        <authorList>
            <consortium name="US DOE Joint Genome Institute"/>
            <person name="Copeland A."/>
            <person name="Lucas S."/>
            <person name="Lapidus A."/>
            <person name="Barry K."/>
            <person name="Detter J.C."/>
            <person name="Glavina del Rio T."/>
            <person name="Hammon N."/>
            <person name="Israni S."/>
            <person name="Dalin E."/>
            <person name="Tice H."/>
            <person name="Pitluck S."/>
            <person name="Chain P."/>
            <person name="Malfatti S."/>
            <person name="Shin M."/>
            <person name="Vergez L."/>
            <person name="Schmutz J."/>
            <person name="Larimer F."/>
            <person name="Land M."/>
            <person name="Hauser L."/>
            <person name="Kyrpides N."/>
            <person name="Ivanova N."/>
            <person name="Ward B."/>
            <person name="Arp D."/>
            <person name="Klotz M."/>
            <person name="Stein L."/>
            <person name="O'Mullan G."/>
            <person name="Starkenburg S."/>
            <person name="Sayavedra L."/>
            <person name="Poret-Peterson A.T."/>
            <person name="Gentry M.E."/>
            <person name="Bruce D."/>
            <person name="Richardson P."/>
        </authorList>
    </citation>
    <scope>NUCLEOTIDE SEQUENCE [LARGE SCALE GENOMIC DNA]</scope>
    <source>
        <strain evidence="3">DSM 10229 / NCIMB 13809 / X14</strain>
    </source>
</reference>
<sequence>MSTFSGKCSLFLAAALCLSWSAARAQGAPVKYWIPFGPFGFGGGAAESTGVETYSNFPSFDVEQADKGGFSVRAYSAPAGPLAGFGWNSIGGAFGNFGSLSYDSTQLGYSFKGAGNMPVTVFGGVDTLKYGPDAFNTITSFSPSAGAAAASGVHAGVEIRPTSNLSLSLSAGYTQFQPGLAGGDISSSLLPRELGGRR</sequence>
<evidence type="ECO:0000313" key="3">
    <source>
        <dbReference type="Proteomes" id="UP000001953"/>
    </source>
</evidence>
<organism evidence="2 3">
    <name type="scientific">Nitrobacter hamburgensis (strain DSM 10229 / NCIMB 13809 / X14)</name>
    <dbReference type="NCBI Taxonomy" id="323097"/>
    <lineage>
        <taxon>Bacteria</taxon>
        <taxon>Pseudomonadati</taxon>
        <taxon>Pseudomonadota</taxon>
        <taxon>Alphaproteobacteria</taxon>
        <taxon>Hyphomicrobiales</taxon>
        <taxon>Nitrobacteraceae</taxon>
        <taxon>Nitrobacter</taxon>
    </lineage>
</organism>
<dbReference type="AlphaFoldDB" id="Q1QNX2"/>
<dbReference type="HOGENOM" id="CLU_118934_0_0_5"/>
<keyword evidence="1" id="KW-0732">Signal</keyword>